<dbReference type="GO" id="GO:0005829">
    <property type="term" value="C:cytosol"/>
    <property type="evidence" value="ECO:0007669"/>
    <property type="project" value="TreeGrafter"/>
</dbReference>
<dbReference type="NCBIfam" id="TIGR02033">
    <property type="entry name" value="D-hydantoinase"/>
    <property type="match status" value="1"/>
</dbReference>
<dbReference type="Pfam" id="PF01979">
    <property type="entry name" value="Amidohydro_1"/>
    <property type="match status" value="1"/>
</dbReference>
<comment type="caution">
    <text evidence="10">The sequence shown here is derived from an EMBL/GenBank/DDBJ whole genome shotgun (WGS) entry which is preliminary data.</text>
</comment>
<accession>A0A9D1L5Y7</accession>
<feature type="modified residue" description="N6-carboxylysine" evidence="8">
    <location>
        <position position="149"/>
    </location>
</feature>
<dbReference type="CDD" id="cd01314">
    <property type="entry name" value="D-HYD"/>
    <property type="match status" value="1"/>
</dbReference>
<dbReference type="PANTHER" id="PTHR11647">
    <property type="entry name" value="HYDRANTOINASE/DIHYDROPYRIMIDINASE FAMILY MEMBER"/>
    <property type="match status" value="1"/>
</dbReference>
<keyword evidence="3" id="KW-0597">Phosphoprotein</keyword>
<comment type="cofactor">
    <cofactor evidence="1">
        <name>Zn(2+)</name>
        <dbReference type="ChEBI" id="CHEBI:29105"/>
    </cofactor>
</comment>
<comment type="function">
    <text evidence="6">Catalyzes the stereospecific hydrolysis of the cyclic amide bond of D-hydantoin derivatives.</text>
</comment>
<dbReference type="FunFam" id="3.20.20.140:FF:000217">
    <property type="entry name" value="Dihydropyrimidinase-related protein 1"/>
    <property type="match status" value="1"/>
</dbReference>
<evidence type="ECO:0000256" key="4">
    <source>
        <dbReference type="ARBA" id="ARBA00022723"/>
    </source>
</evidence>
<evidence type="ECO:0000256" key="2">
    <source>
        <dbReference type="ARBA" id="ARBA00008829"/>
    </source>
</evidence>
<keyword evidence="5 10" id="KW-0378">Hydrolase</keyword>
<dbReference type="InterPro" id="IPR011778">
    <property type="entry name" value="Hydantoinase/dihydroPyrase"/>
</dbReference>
<dbReference type="InterPro" id="IPR006680">
    <property type="entry name" value="Amidohydro-rel"/>
</dbReference>
<evidence type="ECO:0000313" key="10">
    <source>
        <dbReference type="EMBL" id="HIU26154.1"/>
    </source>
</evidence>
<dbReference type="SUPFAM" id="SSF51338">
    <property type="entry name" value="Composite domain of metallo-dependent hydrolases"/>
    <property type="match status" value="1"/>
</dbReference>
<feature type="domain" description="Amidohydrolase-related" evidence="9">
    <location>
        <begin position="50"/>
        <end position="437"/>
    </location>
</feature>
<evidence type="ECO:0000259" key="9">
    <source>
        <dbReference type="Pfam" id="PF01979"/>
    </source>
</evidence>
<dbReference type="AlphaFoldDB" id="A0A9D1L5Y7"/>
<evidence type="ECO:0000256" key="1">
    <source>
        <dbReference type="ARBA" id="ARBA00001947"/>
    </source>
</evidence>
<evidence type="ECO:0000256" key="6">
    <source>
        <dbReference type="ARBA" id="ARBA00055040"/>
    </source>
</evidence>
<reference evidence="10" key="1">
    <citation type="submission" date="2020-10" db="EMBL/GenBank/DDBJ databases">
        <authorList>
            <person name="Gilroy R."/>
        </authorList>
    </citation>
    <scope>NUCLEOTIDE SEQUENCE</scope>
    <source>
        <strain evidence="10">ChiHcec3-6078</strain>
    </source>
</reference>
<dbReference type="GO" id="GO:0046872">
    <property type="term" value="F:metal ion binding"/>
    <property type="evidence" value="ECO:0007669"/>
    <property type="project" value="UniProtKB-KW"/>
</dbReference>
<dbReference type="EMBL" id="DVMP01000123">
    <property type="protein sequence ID" value="HIU26154.1"/>
    <property type="molecule type" value="Genomic_DNA"/>
</dbReference>
<dbReference type="Gene3D" id="3.20.20.140">
    <property type="entry name" value="Metal-dependent hydrolases"/>
    <property type="match status" value="1"/>
</dbReference>
<dbReference type="PANTHER" id="PTHR11647:SF1">
    <property type="entry name" value="COLLAPSIN RESPONSE MEDIATOR PROTEIN"/>
    <property type="match status" value="1"/>
</dbReference>
<dbReference type="Proteomes" id="UP000824090">
    <property type="component" value="Unassembled WGS sequence"/>
</dbReference>
<evidence type="ECO:0000256" key="8">
    <source>
        <dbReference type="PIRSR" id="PIRSR611778-50"/>
    </source>
</evidence>
<gene>
    <name evidence="10" type="primary">hydA</name>
    <name evidence="10" type="ORF">IAC50_06665</name>
</gene>
<dbReference type="GO" id="GO:0016812">
    <property type="term" value="F:hydrolase activity, acting on carbon-nitrogen (but not peptide) bonds, in cyclic amides"/>
    <property type="evidence" value="ECO:0007669"/>
    <property type="project" value="TreeGrafter"/>
</dbReference>
<organism evidence="10 11">
    <name type="scientific">Candidatus Allocopromorpha excrementigallinarum</name>
    <dbReference type="NCBI Taxonomy" id="2840742"/>
    <lineage>
        <taxon>Bacteria</taxon>
        <taxon>Bacillati</taxon>
        <taxon>Bacillota</taxon>
        <taxon>Clostridia</taxon>
        <taxon>Eubacteriales</taxon>
        <taxon>Eubacteriaceae</taxon>
        <taxon>Eubacteriaceae incertae sedis</taxon>
        <taxon>Candidatus Allocopromorpha</taxon>
    </lineage>
</organism>
<evidence type="ECO:0000256" key="3">
    <source>
        <dbReference type="ARBA" id="ARBA00022553"/>
    </source>
</evidence>
<comment type="similarity">
    <text evidence="2">Belongs to the metallo-dependent hydrolases superfamily. Hydantoinase/dihydropyrimidinase family.</text>
</comment>
<proteinExistence type="inferred from homology"/>
<name>A0A9D1L5Y7_9FIRM</name>
<dbReference type="InterPro" id="IPR011059">
    <property type="entry name" value="Metal-dep_hydrolase_composite"/>
</dbReference>
<evidence type="ECO:0000256" key="7">
    <source>
        <dbReference type="ARBA" id="ARBA00068457"/>
    </source>
</evidence>
<reference evidence="10" key="2">
    <citation type="journal article" date="2021" name="PeerJ">
        <title>Extensive microbial diversity within the chicken gut microbiome revealed by metagenomics and culture.</title>
        <authorList>
            <person name="Gilroy R."/>
            <person name="Ravi A."/>
            <person name="Getino M."/>
            <person name="Pursley I."/>
            <person name="Horton D.L."/>
            <person name="Alikhan N.F."/>
            <person name="Baker D."/>
            <person name="Gharbi K."/>
            <person name="Hall N."/>
            <person name="Watson M."/>
            <person name="Adriaenssens E.M."/>
            <person name="Foster-Nyarko E."/>
            <person name="Jarju S."/>
            <person name="Secka A."/>
            <person name="Antonio M."/>
            <person name="Oren A."/>
            <person name="Chaudhuri R.R."/>
            <person name="La Ragione R."/>
            <person name="Hildebrand F."/>
            <person name="Pallen M.J."/>
        </authorList>
    </citation>
    <scope>NUCLEOTIDE SEQUENCE</scope>
    <source>
        <strain evidence="10">ChiHcec3-6078</strain>
    </source>
</reference>
<evidence type="ECO:0000313" key="11">
    <source>
        <dbReference type="Proteomes" id="UP000824090"/>
    </source>
</evidence>
<comment type="PTM">
    <text evidence="8">Carbamylation allows a single lysine to coordinate two divalent metal cations.</text>
</comment>
<dbReference type="InterPro" id="IPR050378">
    <property type="entry name" value="Metallo-dep_Hydrolases_sf"/>
</dbReference>
<evidence type="ECO:0000256" key="5">
    <source>
        <dbReference type="ARBA" id="ARBA00022801"/>
    </source>
</evidence>
<dbReference type="Gene3D" id="2.30.40.10">
    <property type="entry name" value="Urease, subunit C, domain 1"/>
    <property type="match status" value="1"/>
</dbReference>
<dbReference type="SUPFAM" id="SSF51556">
    <property type="entry name" value="Metallo-dependent hydrolases"/>
    <property type="match status" value="1"/>
</dbReference>
<sequence length="466" mass="51194">MAVLIKNGTVVTAEGEGKADVYLKGESIAAVGEDLSPESGDEVIDATGKYILPGGVDQHVHFSFTYNGSKVRGFETSNAAAVGGTTTLIEFVNQEKGRGLVETIEDYRKTDADGISMVDYAFHMVMTDPRDEVIDEIPAMAEAGYPTMKLFMAYKGMFFHADDDAILKALYKGKEAGVTIMVHAENADMIDVATKKLIAEGKTGPYYHAVSRPPVVEAEATRRAIYLAEMADAPLYVVHVTCREALEEIKAAYSRGQRIFGETCSHYLVLDTEDLARPDYEGAKYVCSPALRTKEHRDALWEAVDRKWLNAISSDHCGFDFAVQKHMGRGEGKSFADIPNGAPSLQNRLNILWTYGVCEGKISRSRLVDLFATMPAKINGLHKKGQLSAGFDADVVIFDPDYEGVITAANNLEGVDYTPFEGFKQKGRPETVFLRGEKIVDNARYIGRRGQGKFIAGKPFGASYEW</sequence>
<protein>
    <recommendedName>
        <fullName evidence="7">D-hydantoinase</fullName>
    </recommendedName>
</protein>
<dbReference type="InterPro" id="IPR032466">
    <property type="entry name" value="Metal_Hydrolase"/>
</dbReference>
<keyword evidence="4" id="KW-0479">Metal-binding</keyword>